<keyword evidence="4" id="KW-0186">Copper</keyword>
<dbReference type="GO" id="GO:0046688">
    <property type="term" value="P:response to copper ion"/>
    <property type="evidence" value="ECO:0007669"/>
    <property type="project" value="InterPro"/>
</dbReference>
<comment type="subcellular location">
    <subcellularLocation>
        <location evidence="1">Cell envelope</location>
    </subcellularLocation>
</comment>
<dbReference type="AlphaFoldDB" id="A0A1Y5R9A5"/>
<evidence type="ECO:0000313" key="8">
    <source>
        <dbReference type="Proteomes" id="UP000193077"/>
    </source>
</evidence>
<dbReference type="SUPFAM" id="SSF81296">
    <property type="entry name" value="E set domains"/>
    <property type="match status" value="1"/>
</dbReference>
<dbReference type="InterPro" id="IPR007348">
    <property type="entry name" value="CopC_dom"/>
</dbReference>
<dbReference type="InterPro" id="IPR014756">
    <property type="entry name" value="Ig_E-set"/>
</dbReference>
<evidence type="ECO:0000256" key="4">
    <source>
        <dbReference type="ARBA" id="ARBA00023008"/>
    </source>
</evidence>
<protein>
    <submittedName>
        <fullName evidence="7">Copper resistance protein C</fullName>
    </submittedName>
</protein>
<evidence type="ECO:0000256" key="5">
    <source>
        <dbReference type="SAM" id="SignalP"/>
    </source>
</evidence>
<evidence type="ECO:0000256" key="3">
    <source>
        <dbReference type="ARBA" id="ARBA00022729"/>
    </source>
</evidence>
<sequence>MKKLTTIALTSLLATNAFAHSSVDTTTPENGATIAEVPSEISFDFADDIRLTKVNMTHQDVHTVTLDLGDQTSFGRAFAIPLQSMGEGIYRIEWRGLGADGHAMQGEFTFTVD</sequence>
<feature type="chain" id="PRO_5012644633" evidence="5">
    <location>
        <begin position="20"/>
        <end position="113"/>
    </location>
</feature>
<keyword evidence="8" id="KW-1185">Reference proteome</keyword>
<dbReference type="RefSeq" id="WP_085793816.1">
    <property type="nucleotide sequence ID" value="NZ_FWFO01000001.1"/>
</dbReference>
<evidence type="ECO:0000313" key="7">
    <source>
        <dbReference type="EMBL" id="SLN10976.1"/>
    </source>
</evidence>
<dbReference type="GO" id="GO:0042597">
    <property type="term" value="C:periplasmic space"/>
    <property type="evidence" value="ECO:0007669"/>
    <property type="project" value="InterPro"/>
</dbReference>
<dbReference type="Proteomes" id="UP000193077">
    <property type="component" value="Unassembled WGS sequence"/>
</dbReference>
<proteinExistence type="predicted"/>
<name>A0A1Y5R9A5_9RHOB</name>
<dbReference type="GO" id="GO:0006825">
    <property type="term" value="P:copper ion transport"/>
    <property type="evidence" value="ECO:0007669"/>
    <property type="project" value="InterPro"/>
</dbReference>
<feature type="domain" description="CopC" evidence="6">
    <location>
        <begin position="20"/>
        <end position="112"/>
    </location>
</feature>
<dbReference type="Gene3D" id="2.60.40.1220">
    <property type="match status" value="1"/>
</dbReference>
<dbReference type="OrthoDB" id="9796814at2"/>
<dbReference type="InterPro" id="IPR032694">
    <property type="entry name" value="CopC/D"/>
</dbReference>
<evidence type="ECO:0000256" key="1">
    <source>
        <dbReference type="ARBA" id="ARBA00004196"/>
    </source>
</evidence>
<gene>
    <name evidence="7" type="primary">pcoC</name>
    <name evidence="7" type="ORF">TRL7639_00045</name>
</gene>
<dbReference type="GO" id="GO:0030313">
    <property type="term" value="C:cell envelope"/>
    <property type="evidence" value="ECO:0007669"/>
    <property type="project" value="UniProtKB-SubCell"/>
</dbReference>
<dbReference type="PANTHER" id="PTHR34820">
    <property type="entry name" value="INNER MEMBRANE PROTEIN YEBZ"/>
    <property type="match status" value="1"/>
</dbReference>
<accession>A0A1Y5R9A5</accession>
<keyword evidence="2" id="KW-0479">Metal-binding</keyword>
<reference evidence="7 8" key="1">
    <citation type="submission" date="2017-03" db="EMBL/GenBank/DDBJ databases">
        <authorList>
            <person name="Afonso C.L."/>
            <person name="Miller P.J."/>
            <person name="Scott M.A."/>
            <person name="Spackman E."/>
            <person name="Goraichik I."/>
            <person name="Dimitrov K.M."/>
            <person name="Suarez D.L."/>
            <person name="Swayne D.E."/>
        </authorList>
    </citation>
    <scope>NUCLEOTIDE SEQUENCE [LARGE SCALE GENOMIC DNA]</scope>
    <source>
        <strain evidence="7 8">CECT 7639</strain>
    </source>
</reference>
<organism evidence="7 8">
    <name type="scientific">Falsiruegeria litorea R37</name>
    <dbReference type="NCBI Taxonomy" id="1200284"/>
    <lineage>
        <taxon>Bacteria</taxon>
        <taxon>Pseudomonadati</taxon>
        <taxon>Pseudomonadota</taxon>
        <taxon>Alphaproteobacteria</taxon>
        <taxon>Rhodobacterales</taxon>
        <taxon>Roseobacteraceae</taxon>
        <taxon>Falsiruegeria</taxon>
    </lineage>
</organism>
<dbReference type="InterPro" id="IPR014755">
    <property type="entry name" value="Cu-Rt/internalin_Ig-like"/>
</dbReference>
<dbReference type="PANTHER" id="PTHR34820:SF4">
    <property type="entry name" value="INNER MEMBRANE PROTEIN YEBZ"/>
    <property type="match status" value="1"/>
</dbReference>
<feature type="signal peptide" evidence="5">
    <location>
        <begin position="1"/>
        <end position="19"/>
    </location>
</feature>
<evidence type="ECO:0000259" key="6">
    <source>
        <dbReference type="Pfam" id="PF04234"/>
    </source>
</evidence>
<dbReference type="GO" id="GO:0005507">
    <property type="term" value="F:copper ion binding"/>
    <property type="evidence" value="ECO:0007669"/>
    <property type="project" value="InterPro"/>
</dbReference>
<dbReference type="EMBL" id="FWFO01000001">
    <property type="protein sequence ID" value="SLN10976.1"/>
    <property type="molecule type" value="Genomic_DNA"/>
</dbReference>
<keyword evidence="3 5" id="KW-0732">Signal</keyword>
<dbReference type="GO" id="GO:0005886">
    <property type="term" value="C:plasma membrane"/>
    <property type="evidence" value="ECO:0007669"/>
    <property type="project" value="TreeGrafter"/>
</dbReference>
<evidence type="ECO:0000256" key="2">
    <source>
        <dbReference type="ARBA" id="ARBA00022723"/>
    </source>
</evidence>
<dbReference type="Pfam" id="PF04234">
    <property type="entry name" value="CopC"/>
    <property type="match status" value="1"/>
</dbReference>